<feature type="transmembrane region" description="Helical" evidence="1">
    <location>
        <begin position="150"/>
        <end position="172"/>
    </location>
</feature>
<keyword evidence="4" id="KW-1185">Reference proteome</keyword>
<keyword evidence="1" id="KW-0812">Transmembrane</keyword>
<feature type="chain" id="PRO_5042430748" description="Claudin" evidence="2">
    <location>
        <begin position="22"/>
        <end position="193"/>
    </location>
</feature>
<evidence type="ECO:0000313" key="4">
    <source>
        <dbReference type="Proteomes" id="UP000005408"/>
    </source>
</evidence>
<reference evidence="3" key="1">
    <citation type="submission" date="2022-08" db="UniProtKB">
        <authorList>
            <consortium name="EnsemblMetazoa"/>
        </authorList>
    </citation>
    <scope>IDENTIFICATION</scope>
    <source>
        <strain evidence="3">05x7-T-G4-1.051#20</strain>
    </source>
</reference>
<evidence type="ECO:0000256" key="1">
    <source>
        <dbReference type="SAM" id="Phobius"/>
    </source>
</evidence>
<feature type="signal peptide" evidence="2">
    <location>
        <begin position="1"/>
        <end position="21"/>
    </location>
</feature>
<sequence length="193" mass="21616">MNHRKTAFVFLLLGSLCAILAFSTTSWMELSHNGLKIHIGLWRMCSTNCSDLNGIVLRWYGFVQATACIGLVGTIVVSSLLGLCHYVERFQKNIAILRFTAVTCIITWLIEISGYVVFVLSWIRRSSDAMFNEDLIYMGLPAIKTDRADISYSFFIAVFGAQFTVLAGIILFQMMDVSKQGEPLYTEKSVDAT</sequence>
<proteinExistence type="predicted"/>
<keyword evidence="2" id="KW-0732">Signal</keyword>
<dbReference type="OrthoDB" id="6190517at2759"/>
<dbReference type="OMA" id="CHYVERF"/>
<dbReference type="EnsemblMetazoa" id="G12269.1">
    <property type="protein sequence ID" value="G12269.1:cds"/>
    <property type="gene ID" value="G12269"/>
</dbReference>
<organism evidence="3 4">
    <name type="scientific">Magallana gigas</name>
    <name type="common">Pacific oyster</name>
    <name type="synonym">Crassostrea gigas</name>
    <dbReference type="NCBI Taxonomy" id="29159"/>
    <lineage>
        <taxon>Eukaryota</taxon>
        <taxon>Metazoa</taxon>
        <taxon>Spiralia</taxon>
        <taxon>Lophotrochozoa</taxon>
        <taxon>Mollusca</taxon>
        <taxon>Bivalvia</taxon>
        <taxon>Autobranchia</taxon>
        <taxon>Pteriomorphia</taxon>
        <taxon>Ostreida</taxon>
        <taxon>Ostreoidea</taxon>
        <taxon>Ostreidae</taxon>
        <taxon>Magallana</taxon>
    </lineage>
</organism>
<dbReference type="Gene3D" id="1.20.140.150">
    <property type="match status" value="1"/>
</dbReference>
<feature type="transmembrane region" description="Helical" evidence="1">
    <location>
        <begin position="99"/>
        <end position="123"/>
    </location>
</feature>
<accession>A0A8W8I2P6</accession>
<dbReference type="Proteomes" id="UP000005408">
    <property type="component" value="Unassembled WGS sequence"/>
</dbReference>
<evidence type="ECO:0008006" key="5">
    <source>
        <dbReference type="Google" id="ProtNLM"/>
    </source>
</evidence>
<protein>
    <recommendedName>
        <fullName evidence="5">Claudin</fullName>
    </recommendedName>
</protein>
<name>A0A8W8I2P6_MAGGI</name>
<evidence type="ECO:0000313" key="3">
    <source>
        <dbReference type="EnsemblMetazoa" id="G12269.1:cds"/>
    </source>
</evidence>
<keyword evidence="1" id="KW-1133">Transmembrane helix</keyword>
<feature type="transmembrane region" description="Helical" evidence="1">
    <location>
        <begin position="62"/>
        <end position="87"/>
    </location>
</feature>
<keyword evidence="1" id="KW-0472">Membrane</keyword>
<dbReference type="AlphaFoldDB" id="A0A8W8I2P6"/>
<dbReference type="EnsemblMetazoa" id="G12269.2">
    <property type="protein sequence ID" value="G12269.2:cds"/>
    <property type="gene ID" value="G12269"/>
</dbReference>
<evidence type="ECO:0000256" key="2">
    <source>
        <dbReference type="SAM" id="SignalP"/>
    </source>
</evidence>